<evidence type="ECO:0000256" key="1">
    <source>
        <dbReference type="SAM" id="Coils"/>
    </source>
</evidence>
<feature type="compositionally biased region" description="Polar residues" evidence="2">
    <location>
        <begin position="40"/>
        <end position="56"/>
    </location>
</feature>
<dbReference type="EMBL" id="JATAAI010000019">
    <property type="protein sequence ID" value="KAK1739039.1"/>
    <property type="molecule type" value="Genomic_DNA"/>
</dbReference>
<accession>A0AAD8Y4R2</accession>
<protein>
    <submittedName>
        <fullName evidence="3">Uncharacterized protein</fullName>
    </submittedName>
</protein>
<evidence type="ECO:0000313" key="3">
    <source>
        <dbReference type="EMBL" id="KAK1739039.1"/>
    </source>
</evidence>
<feature type="compositionally biased region" description="Polar residues" evidence="2">
    <location>
        <begin position="108"/>
        <end position="133"/>
    </location>
</feature>
<name>A0AAD8Y4R2_9STRA</name>
<sequence>MDLFGDLPTPAKKSSGNGKPDVLFGGLPAAASSSSAAAGETTNTQQIGNENTDAKISSTSAVAGESLAVSSDKRKASASLVSTVGKAGTSLAFVPQAISQARKKKKFSSQQHQPTQKKVEQNKLNVEAMQQSAFDGAEEEGVEPNAATVTDHQSVHKSAACNSTTAQPAPKHEHESAETNNIEQSSYEEPYLENEPESIRLLHESVSPSNAYNPHFPNDYLAHLERKKTERIQKELQQSALQRLDQQDKLRKKIEEERRKIESSGDVNRIVEMRAGLDGGNVNGMGGAGRGRGRGRGVQNLPAWLIKKQQEQQRAAEESLPINAPTMEGQFGDA</sequence>
<feature type="region of interest" description="Disordered" evidence="2">
    <location>
        <begin position="99"/>
        <end position="194"/>
    </location>
</feature>
<comment type="caution">
    <text evidence="3">The sequence shown here is derived from an EMBL/GenBank/DDBJ whole genome shotgun (WGS) entry which is preliminary data.</text>
</comment>
<evidence type="ECO:0000313" key="4">
    <source>
        <dbReference type="Proteomes" id="UP001224775"/>
    </source>
</evidence>
<feature type="coiled-coil region" evidence="1">
    <location>
        <begin position="237"/>
        <end position="264"/>
    </location>
</feature>
<dbReference type="AlphaFoldDB" id="A0AAD8Y4R2"/>
<keyword evidence="4" id="KW-1185">Reference proteome</keyword>
<feature type="region of interest" description="Disordered" evidence="2">
    <location>
        <begin position="308"/>
        <end position="334"/>
    </location>
</feature>
<proteinExistence type="predicted"/>
<feature type="compositionally biased region" description="Low complexity" evidence="2">
    <location>
        <begin position="29"/>
        <end position="38"/>
    </location>
</feature>
<feature type="region of interest" description="Disordered" evidence="2">
    <location>
        <begin position="1"/>
        <end position="56"/>
    </location>
</feature>
<organism evidence="3 4">
    <name type="scientific">Skeletonema marinoi</name>
    <dbReference type="NCBI Taxonomy" id="267567"/>
    <lineage>
        <taxon>Eukaryota</taxon>
        <taxon>Sar</taxon>
        <taxon>Stramenopiles</taxon>
        <taxon>Ochrophyta</taxon>
        <taxon>Bacillariophyta</taxon>
        <taxon>Coscinodiscophyceae</taxon>
        <taxon>Thalassiosirophycidae</taxon>
        <taxon>Thalassiosirales</taxon>
        <taxon>Skeletonemataceae</taxon>
        <taxon>Skeletonema</taxon>
        <taxon>Skeletonema marinoi-dohrnii complex</taxon>
    </lineage>
</organism>
<dbReference type="Proteomes" id="UP001224775">
    <property type="component" value="Unassembled WGS sequence"/>
</dbReference>
<reference evidence="3" key="1">
    <citation type="submission" date="2023-06" db="EMBL/GenBank/DDBJ databases">
        <title>Survivors Of The Sea: Transcriptome response of Skeletonema marinoi to long-term dormancy.</title>
        <authorList>
            <person name="Pinder M.I.M."/>
            <person name="Kourtchenko O."/>
            <person name="Robertson E.K."/>
            <person name="Larsson T."/>
            <person name="Maumus F."/>
            <person name="Osuna-Cruz C.M."/>
            <person name="Vancaester E."/>
            <person name="Stenow R."/>
            <person name="Vandepoele K."/>
            <person name="Ploug H."/>
            <person name="Bruchert V."/>
            <person name="Godhe A."/>
            <person name="Topel M."/>
        </authorList>
    </citation>
    <scope>NUCLEOTIDE SEQUENCE</scope>
    <source>
        <strain evidence="3">R05AC</strain>
    </source>
</reference>
<feature type="compositionally biased region" description="Basic and acidic residues" evidence="2">
    <location>
        <begin position="308"/>
        <end position="317"/>
    </location>
</feature>
<evidence type="ECO:0000256" key="2">
    <source>
        <dbReference type="SAM" id="MobiDB-lite"/>
    </source>
</evidence>
<gene>
    <name evidence="3" type="ORF">QTG54_010355</name>
</gene>
<feature type="compositionally biased region" description="Polar residues" evidence="2">
    <location>
        <begin position="178"/>
        <end position="187"/>
    </location>
</feature>
<keyword evidence="1" id="KW-0175">Coiled coil</keyword>